<dbReference type="GO" id="GO:0016779">
    <property type="term" value="F:nucleotidyltransferase activity"/>
    <property type="evidence" value="ECO:0007669"/>
    <property type="project" value="InterPro"/>
</dbReference>
<dbReference type="Pfam" id="PF01909">
    <property type="entry name" value="NTP_transf_2"/>
    <property type="match status" value="1"/>
</dbReference>
<keyword evidence="2" id="KW-0808">Transferase</keyword>
<proteinExistence type="predicted"/>
<keyword evidence="3" id="KW-1185">Reference proteome</keyword>
<evidence type="ECO:0000313" key="2">
    <source>
        <dbReference type="EMBL" id="TCZ58620.1"/>
    </source>
</evidence>
<dbReference type="AlphaFoldDB" id="A0A4R4DGV6"/>
<accession>A0A4R4DGV6</accession>
<dbReference type="RefSeq" id="WP_132291904.1">
    <property type="nucleotide sequence ID" value="NZ_SKBM01000016.1"/>
</dbReference>
<name>A0A4R4DGV6_9PROT</name>
<reference evidence="2 3" key="1">
    <citation type="submission" date="2019-03" db="EMBL/GenBank/DDBJ databases">
        <title>Paracraurococcus aquatilis NE82 genome sequence.</title>
        <authorList>
            <person name="Zhao Y."/>
            <person name="Du Z."/>
        </authorList>
    </citation>
    <scope>NUCLEOTIDE SEQUENCE [LARGE SCALE GENOMIC DNA]</scope>
    <source>
        <strain evidence="2 3">NE82</strain>
    </source>
</reference>
<evidence type="ECO:0000259" key="1">
    <source>
        <dbReference type="Pfam" id="PF01909"/>
    </source>
</evidence>
<dbReference type="InterPro" id="IPR043519">
    <property type="entry name" value="NT_sf"/>
</dbReference>
<gene>
    <name evidence="2" type="ORF">EXY23_16950</name>
</gene>
<sequence length="76" mass="8345">MTHPVPENLLRQIVATHHPRRVILFGSHARGKAGPDSDLDRMVVLDDEAPGEDEIRESLSIIDRLATLVRAAISAP</sequence>
<dbReference type="Proteomes" id="UP000295023">
    <property type="component" value="Unassembled WGS sequence"/>
</dbReference>
<dbReference type="OrthoDB" id="559450at2"/>
<dbReference type="Gene3D" id="3.30.460.10">
    <property type="entry name" value="Beta Polymerase, domain 2"/>
    <property type="match status" value="1"/>
</dbReference>
<evidence type="ECO:0000313" key="3">
    <source>
        <dbReference type="Proteomes" id="UP000295023"/>
    </source>
</evidence>
<dbReference type="SUPFAM" id="SSF81301">
    <property type="entry name" value="Nucleotidyltransferase"/>
    <property type="match status" value="1"/>
</dbReference>
<dbReference type="EMBL" id="SKBM01000016">
    <property type="protein sequence ID" value="TCZ58620.1"/>
    <property type="molecule type" value="Genomic_DNA"/>
</dbReference>
<dbReference type="CDD" id="cd05403">
    <property type="entry name" value="NT_KNTase_like"/>
    <property type="match status" value="1"/>
</dbReference>
<protein>
    <submittedName>
        <fullName evidence="2">Nucleotidyltransferase domain-containing protein</fullName>
    </submittedName>
</protein>
<feature type="domain" description="Polymerase nucleotidyl transferase" evidence="1">
    <location>
        <begin position="10"/>
        <end position="56"/>
    </location>
</feature>
<organism evidence="2 3">
    <name type="scientific">Roseicella aquatilis</name>
    <dbReference type="NCBI Taxonomy" id="2527868"/>
    <lineage>
        <taxon>Bacteria</taxon>
        <taxon>Pseudomonadati</taxon>
        <taxon>Pseudomonadota</taxon>
        <taxon>Alphaproteobacteria</taxon>
        <taxon>Acetobacterales</taxon>
        <taxon>Roseomonadaceae</taxon>
        <taxon>Roseicella</taxon>
    </lineage>
</organism>
<dbReference type="InterPro" id="IPR002934">
    <property type="entry name" value="Polymerase_NTP_transf_dom"/>
</dbReference>
<comment type="caution">
    <text evidence="2">The sequence shown here is derived from an EMBL/GenBank/DDBJ whole genome shotgun (WGS) entry which is preliminary data.</text>
</comment>